<sequence>MKPNDPPTQAVNTEDTLTHVQLIFRETAAFVGLLVLRLIRTRSSVSAGCRTASGNRKSSCTESVPAQHVCEKDEVLTVQLCDQETDSSLDQGEPEPLQEEVCSSREGQQLVPNQMI</sequence>
<keyword evidence="3" id="KW-1185">Reference proteome</keyword>
<dbReference type="EMBL" id="JAUPFM010000018">
    <property type="protein sequence ID" value="KAK2822870.1"/>
    <property type="molecule type" value="Genomic_DNA"/>
</dbReference>
<comment type="caution">
    <text evidence="2">The sequence shown here is derived from an EMBL/GenBank/DDBJ whole genome shotgun (WGS) entry which is preliminary data.</text>
</comment>
<feature type="region of interest" description="Disordered" evidence="1">
    <location>
        <begin position="84"/>
        <end position="116"/>
    </location>
</feature>
<proteinExistence type="predicted"/>
<organism evidence="2 3">
    <name type="scientific">Channa striata</name>
    <name type="common">Snakehead murrel</name>
    <name type="synonym">Ophicephalus striatus</name>
    <dbReference type="NCBI Taxonomy" id="64152"/>
    <lineage>
        <taxon>Eukaryota</taxon>
        <taxon>Metazoa</taxon>
        <taxon>Chordata</taxon>
        <taxon>Craniata</taxon>
        <taxon>Vertebrata</taxon>
        <taxon>Euteleostomi</taxon>
        <taxon>Actinopterygii</taxon>
        <taxon>Neopterygii</taxon>
        <taxon>Teleostei</taxon>
        <taxon>Neoteleostei</taxon>
        <taxon>Acanthomorphata</taxon>
        <taxon>Anabantaria</taxon>
        <taxon>Anabantiformes</taxon>
        <taxon>Channoidei</taxon>
        <taxon>Channidae</taxon>
        <taxon>Channa</taxon>
    </lineage>
</organism>
<gene>
    <name evidence="2" type="ORF">Q5P01_022935</name>
</gene>
<feature type="compositionally biased region" description="Polar residues" evidence="1">
    <location>
        <begin position="105"/>
        <end position="116"/>
    </location>
</feature>
<name>A0AA88LS02_CHASR</name>
<dbReference type="AlphaFoldDB" id="A0AA88LS02"/>
<protein>
    <submittedName>
        <fullName evidence="2">Uncharacterized protein</fullName>
    </submittedName>
</protein>
<evidence type="ECO:0000313" key="2">
    <source>
        <dbReference type="EMBL" id="KAK2822870.1"/>
    </source>
</evidence>
<dbReference type="Proteomes" id="UP001187415">
    <property type="component" value="Unassembled WGS sequence"/>
</dbReference>
<accession>A0AA88LS02</accession>
<reference evidence="2" key="1">
    <citation type="submission" date="2023-07" db="EMBL/GenBank/DDBJ databases">
        <title>Chromosome-level Genome Assembly of Striped Snakehead (Channa striata).</title>
        <authorList>
            <person name="Liu H."/>
        </authorList>
    </citation>
    <scope>NUCLEOTIDE SEQUENCE</scope>
    <source>
        <strain evidence="2">Gz</strain>
        <tissue evidence="2">Muscle</tissue>
    </source>
</reference>
<evidence type="ECO:0000313" key="3">
    <source>
        <dbReference type="Proteomes" id="UP001187415"/>
    </source>
</evidence>
<evidence type="ECO:0000256" key="1">
    <source>
        <dbReference type="SAM" id="MobiDB-lite"/>
    </source>
</evidence>
<feature type="compositionally biased region" description="Acidic residues" evidence="1">
    <location>
        <begin position="84"/>
        <end position="98"/>
    </location>
</feature>